<dbReference type="InterPro" id="IPR016024">
    <property type="entry name" value="ARM-type_fold"/>
</dbReference>
<dbReference type="KEGG" id="elut:CKA38_03395"/>
<dbReference type="Gene3D" id="1.25.10.10">
    <property type="entry name" value="Leucine-rich Repeat Variant"/>
    <property type="match status" value="1"/>
</dbReference>
<dbReference type="OrthoDB" id="456495at2"/>
<organism evidence="2 3">
    <name type="scientific">Ereboglobus luteus</name>
    <dbReference type="NCBI Taxonomy" id="1796921"/>
    <lineage>
        <taxon>Bacteria</taxon>
        <taxon>Pseudomonadati</taxon>
        <taxon>Verrucomicrobiota</taxon>
        <taxon>Opitutia</taxon>
        <taxon>Opitutales</taxon>
        <taxon>Opitutaceae</taxon>
        <taxon>Ereboglobus</taxon>
    </lineage>
</organism>
<proteinExistence type="predicted"/>
<reference evidence="2 3" key="1">
    <citation type="journal article" date="2018" name="Syst. Appl. Microbiol.">
        <title>Ereboglobus luteus gen. nov. sp. nov. from cockroach guts, and new insights into the oxygen relationship of the genera Opitutus and Didymococcus (Verrucomicrobia: Opitutaceae).</title>
        <authorList>
            <person name="Tegtmeier D."/>
            <person name="Belitz A."/>
            <person name="Radek R."/>
            <person name="Heimerl T."/>
            <person name="Brune A."/>
        </authorList>
    </citation>
    <scope>NUCLEOTIDE SEQUENCE [LARGE SCALE GENOMIC DNA]</scope>
    <source>
        <strain evidence="2 3">Ho45</strain>
    </source>
</reference>
<dbReference type="AlphaFoldDB" id="A0A2U8E153"/>
<keyword evidence="1" id="KW-0472">Membrane</keyword>
<dbReference type="Proteomes" id="UP000244896">
    <property type="component" value="Chromosome"/>
</dbReference>
<evidence type="ECO:0000313" key="2">
    <source>
        <dbReference type="EMBL" id="AWI08424.1"/>
    </source>
</evidence>
<keyword evidence="1" id="KW-0812">Transmembrane</keyword>
<dbReference type="InterPro" id="IPR011989">
    <property type="entry name" value="ARM-like"/>
</dbReference>
<evidence type="ECO:0000256" key="1">
    <source>
        <dbReference type="SAM" id="Phobius"/>
    </source>
</evidence>
<accession>A0A2U8E153</accession>
<feature type="transmembrane region" description="Helical" evidence="1">
    <location>
        <begin position="46"/>
        <end position="71"/>
    </location>
</feature>
<gene>
    <name evidence="2" type="ORF">CKA38_03395</name>
</gene>
<dbReference type="RefSeq" id="WP_108824231.1">
    <property type="nucleotide sequence ID" value="NZ_CP023004.1"/>
</dbReference>
<feature type="transmembrane region" description="Helical" evidence="1">
    <location>
        <begin position="12"/>
        <end position="34"/>
    </location>
</feature>
<keyword evidence="1" id="KW-1133">Transmembrane helix</keyword>
<feature type="transmembrane region" description="Helical" evidence="1">
    <location>
        <begin position="91"/>
        <end position="111"/>
    </location>
</feature>
<name>A0A2U8E153_9BACT</name>
<dbReference type="SUPFAM" id="SSF48371">
    <property type="entry name" value="ARM repeat"/>
    <property type="match status" value="1"/>
</dbReference>
<dbReference type="EMBL" id="CP023004">
    <property type="protein sequence ID" value="AWI08424.1"/>
    <property type="molecule type" value="Genomic_DNA"/>
</dbReference>
<protein>
    <submittedName>
        <fullName evidence="2">Uncharacterized protein</fullName>
    </submittedName>
</protein>
<evidence type="ECO:0000313" key="3">
    <source>
        <dbReference type="Proteomes" id="UP000244896"/>
    </source>
</evidence>
<sequence>MNTFQVSNTFFRTILIIIASLALITTASLVIINFDQSPESVIARIMIAGLLFVPGITAIFGLVWLPVFIISRLLLRHRFDRRKIPLFPVPAIIPPACFFVAALALSSLLLIRYNSNNRLRETVDQALRAPAPNAATWTAIPADNDKVSAQVERWLGESFGVHEPKLIELAENFPGNIPIAQKIVDQISASTRVLNILWTNHRSEAAGFHDASLRRLLVSIATHPEANETLACDIVRHTNDPAVRVAIGQHYGNSVAFRQKYLDILLSDPSPQSRRIAAGIVNISYPQMVSLASDPDPSVRARLASNPYLPDNLLRQLDTDNNIEVRRNLMLNPNVPAEWRNAYYREAIIHEDPEFRGRLVRENPDCPEFVLRNLANDEIAEVRAEVVNHSKTPMDVIGRLVNDKAAPVRTQAKMRMRDDLGPATY</sequence>
<keyword evidence="3" id="KW-1185">Reference proteome</keyword>